<proteinExistence type="predicted"/>
<dbReference type="AlphaFoldDB" id="A0A0E9P9V7"/>
<organism evidence="1">
    <name type="scientific">Anguilla anguilla</name>
    <name type="common">European freshwater eel</name>
    <name type="synonym">Muraena anguilla</name>
    <dbReference type="NCBI Taxonomy" id="7936"/>
    <lineage>
        <taxon>Eukaryota</taxon>
        <taxon>Metazoa</taxon>
        <taxon>Chordata</taxon>
        <taxon>Craniata</taxon>
        <taxon>Vertebrata</taxon>
        <taxon>Euteleostomi</taxon>
        <taxon>Actinopterygii</taxon>
        <taxon>Neopterygii</taxon>
        <taxon>Teleostei</taxon>
        <taxon>Anguilliformes</taxon>
        <taxon>Anguillidae</taxon>
        <taxon>Anguilla</taxon>
    </lineage>
</organism>
<accession>A0A0E9P9V7</accession>
<reference evidence="1" key="1">
    <citation type="submission" date="2014-11" db="EMBL/GenBank/DDBJ databases">
        <authorList>
            <person name="Amaro Gonzalez C."/>
        </authorList>
    </citation>
    <scope>NUCLEOTIDE SEQUENCE</scope>
</reference>
<evidence type="ECO:0000313" key="1">
    <source>
        <dbReference type="EMBL" id="JAH01274.1"/>
    </source>
</evidence>
<name>A0A0E9P9V7_ANGAN</name>
<protein>
    <submittedName>
        <fullName evidence="1">Uncharacterized protein</fullName>
    </submittedName>
</protein>
<sequence>MCLCGHCPVRTLVNFKTVLVSRFFKNSSTFGFWDLAALQQCYLKIF</sequence>
<dbReference type="EMBL" id="GBXM01107303">
    <property type="protein sequence ID" value="JAH01274.1"/>
    <property type="molecule type" value="Transcribed_RNA"/>
</dbReference>
<reference evidence="1" key="2">
    <citation type="journal article" date="2015" name="Fish Shellfish Immunol.">
        <title>Early steps in the European eel (Anguilla anguilla)-Vibrio vulnificus interaction in the gills: Role of the RtxA13 toxin.</title>
        <authorList>
            <person name="Callol A."/>
            <person name="Pajuelo D."/>
            <person name="Ebbesson L."/>
            <person name="Teles M."/>
            <person name="MacKenzie S."/>
            <person name="Amaro C."/>
        </authorList>
    </citation>
    <scope>NUCLEOTIDE SEQUENCE</scope>
</reference>